<sequence>MSDSGSDAGDSITSTAVLLGYAEEEPTEDPISQLGGQPKWLHPNSPADSRLAKCQNCNKLMSMLLQLNGDIPETPHERVFYVWACRKKTCWRKKGTVRTFRGVKCASIPKPRGPVAEKQGPQGERKEEKEVVNAGNFLFGGAGVSTAGANPFSTPSSGSSNPFSSNNPFTSNNPFATTPAAFPPLVAKPKPEITAETITKSFAETLKIGVPPEPTREESLFYGPPEPWPEPHPHAYPSFHLDAAHEQLETRQPELPQNVQIVDNDEYNDLPMANTDAGESNTDKTFQKFADRVAQNPEQVLRYERLGAPLLYSKDDDIGKLLLDKNGDFTTRKLPPCGNCRKPGSRVFEFQLMPYAISMLEKDEMGLDGMEWGTIIVSTCVCVPRVLDANQVGYVEEWVGVQWESLRIR</sequence>
<evidence type="ECO:0000256" key="1">
    <source>
        <dbReference type="SAM" id="MobiDB-lite"/>
    </source>
</evidence>
<evidence type="ECO:0000313" key="3">
    <source>
        <dbReference type="EMBL" id="KAL0640055.1"/>
    </source>
</evidence>
<gene>
    <name evidence="3" type="ORF">Q9L58_000883</name>
</gene>
<feature type="region of interest" description="Disordered" evidence="1">
    <location>
        <begin position="23"/>
        <end position="45"/>
    </location>
</feature>
<name>A0ABR3GVU9_9PEZI</name>
<keyword evidence="4" id="KW-1185">Reference proteome</keyword>
<feature type="domain" description="Programmed cell death protein 2 C-terminal" evidence="2">
    <location>
        <begin position="283"/>
        <end position="403"/>
    </location>
</feature>
<accession>A0ABR3GVU9</accession>
<dbReference type="Proteomes" id="UP001447188">
    <property type="component" value="Unassembled WGS sequence"/>
</dbReference>
<evidence type="ECO:0000313" key="4">
    <source>
        <dbReference type="Proteomes" id="UP001447188"/>
    </source>
</evidence>
<reference evidence="3 4" key="1">
    <citation type="submission" date="2024-02" db="EMBL/GenBank/DDBJ databases">
        <title>Discinaceae phylogenomics.</title>
        <authorList>
            <person name="Dirks A.C."/>
            <person name="James T.Y."/>
        </authorList>
    </citation>
    <scope>NUCLEOTIDE SEQUENCE [LARGE SCALE GENOMIC DNA]</scope>
    <source>
        <strain evidence="3 4">ACD0624</strain>
    </source>
</reference>
<dbReference type="EMBL" id="JBBBZM010000006">
    <property type="protein sequence ID" value="KAL0640055.1"/>
    <property type="molecule type" value="Genomic_DNA"/>
</dbReference>
<feature type="region of interest" description="Disordered" evidence="1">
    <location>
        <begin position="150"/>
        <end position="176"/>
    </location>
</feature>
<comment type="caution">
    <text evidence="3">The sequence shown here is derived from an EMBL/GenBank/DDBJ whole genome shotgun (WGS) entry which is preliminary data.</text>
</comment>
<dbReference type="InterPro" id="IPR007320">
    <property type="entry name" value="PDCD2_C"/>
</dbReference>
<proteinExistence type="predicted"/>
<protein>
    <recommendedName>
        <fullName evidence="2">Programmed cell death protein 2 C-terminal domain-containing protein</fullName>
    </recommendedName>
</protein>
<dbReference type="PANTHER" id="PTHR47524:SF1">
    <property type="entry name" value="20S RRNA ACCUMULATION PROTEIN 4"/>
    <property type="match status" value="1"/>
</dbReference>
<dbReference type="Pfam" id="PF04194">
    <property type="entry name" value="PDCD2_C"/>
    <property type="match status" value="1"/>
</dbReference>
<organism evidence="3 4">
    <name type="scientific">Discina gigas</name>
    <dbReference type="NCBI Taxonomy" id="1032678"/>
    <lineage>
        <taxon>Eukaryota</taxon>
        <taxon>Fungi</taxon>
        <taxon>Dikarya</taxon>
        <taxon>Ascomycota</taxon>
        <taxon>Pezizomycotina</taxon>
        <taxon>Pezizomycetes</taxon>
        <taxon>Pezizales</taxon>
        <taxon>Discinaceae</taxon>
        <taxon>Discina</taxon>
    </lineage>
</organism>
<dbReference type="PANTHER" id="PTHR47524">
    <property type="entry name" value="20S RRNA ACCUMULATION PROTEIN 4"/>
    <property type="match status" value="1"/>
</dbReference>
<evidence type="ECO:0000259" key="2">
    <source>
        <dbReference type="Pfam" id="PF04194"/>
    </source>
</evidence>